<keyword evidence="1" id="KW-1133">Transmembrane helix</keyword>
<feature type="transmembrane region" description="Helical" evidence="1">
    <location>
        <begin position="6"/>
        <end position="28"/>
    </location>
</feature>
<evidence type="ECO:0000313" key="2">
    <source>
        <dbReference type="EMBL" id="DAD99656.1"/>
    </source>
</evidence>
<sequence>MNILRLLIGLFTGIGIVTVLCIIEQIVINIKNEIKDYRANKTRIKYLCRPHIYALHSIWAGEEAEFICTKCGKEKRLIIEPKSFYEFFRKKESEQNEINR</sequence>
<keyword evidence="1" id="KW-0812">Transmembrane</keyword>
<accession>A0A8S5NZN9</accession>
<proteinExistence type="predicted"/>
<keyword evidence="1" id="KW-0472">Membrane</keyword>
<name>A0A8S5NZN9_9CAUD</name>
<organism evidence="2">
    <name type="scientific">Siphoviridae sp. ct6bb17</name>
    <dbReference type="NCBI Taxonomy" id="2825345"/>
    <lineage>
        <taxon>Viruses</taxon>
        <taxon>Duplodnaviria</taxon>
        <taxon>Heunggongvirae</taxon>
        <taxon>Uroviricota</taxon>
        <taxon>Caudoviricetes</taxon>
    </lineage>
</organism>
<reference evidence="2" key="1">
    <citation type="journal article" date="2021" name="Proc. Natl. Acad. Sci. U.S.A.">
        <title>A Catalog of Tens of Thousands of Viruses from Human Metagenomes Reveals Hidden Associations with Chronic Diseases.</title>
        <authorList>
            <person name="Tisza M.J."/>
            <person name="Buck C.B."/>
        </authorList>
    </citation>
    <scope>NUCLEOTIDE SEQUENCE</scope>
    <source>
        <strain evidence="2">Ct6bb17</strain>
    </source>
</reference>
<evidence type="ECO:0000256" key="1">
    <source>
        <dbReference type="SAM" id="Phobius"/>
    </source>
</evidence>
<protein>
    <submittedName>
        <fullName evidence="2">Baseplate protein</fullName>
    </submittedName>
</protein>
<dbReference type="EMBL" id="BK015290">
    <property type="protein sequence ID" value="DAD99656.1"/>
    <property type="molecule type" value="Genomic_DNA"/>
</dbReference>